<accession>A0A5M6I326</accession>
<organism evidence="12 13">
    <name type="scientific">Blastochloris sulfoviridis</name>
    <dbReference type="NCBI Taxonomy" id="50712"/>
    <lineage>
        <taxon>Bacteria</taxon>
        <taxon>Pseudomonadati</taxon>
        <taxon>Pseudomonadota</taxon>
        <taxon>Alphaproteobacteria</taxon>
        <taxon>Hyphomicrobiales</taxon>
        <taxon>Blastochloridaceae</taxon>
        <taxon>Blastochloris</taxon>
    </lineage>
</organism>
<evidence type="ECO:0000256" key="6">
    <source>
        <dbReference type="ARBA" id="ARBA00022989"/>
    </source>
</evidence>
<keyword evidence="5 9" id="KW-0812">Transmembrane</keyword>
<evidence type="ECO:0000256" key="4">
    <source>
        <dbReference type="ARBA" id="ARBA00022519"/>
    </source>
</evidence>
<keyword evidence="4 9" id="KW-0997">Cell inner membrane</keyword>
<comment type="subunit">
    <text evidence="9">The complex comprises the extracytoplasmic solute receptor protein and the two transmembrane proteins.</text>
</comment>
<keyword evidence="13" id="KW-1185">Reference proteome</keyword>
<sequence length="216" mass="24140">MLRLLDRLEETLIATLMAAATIVIFVAVAHRYSLGGIASVFNYGRAHDIGWLTDVGRAGFMWLRSINLTWAQELCIYMFVWMAKFGAAYGVRTGVHVGVDVLVNRLSPERRRKVVLFALMCGALFTGIVGTLGATFVWEMAHTQQVSADLEVPMWLVYLCVPLGSYLMCFRFLQVAWTFWFTGDLPHHDHAYVEGMTEEDGTPAGTGHHPGEEVKP</sequence>
<dbReference type="PANTHER" id="PTHR35011">
    <property type="entry name" value="2,3-DIKETO-L-GULONATE TRAP TRANSPORTER SMALL PERMEASE PROTEIN YIAM"/>
    <property type="match status" value="1"/>
</dbReference>
<reference evidence="12 13" key="1">
    <citation type="submission" date="2019-09" db="EMBL/GenBank/DDBJ databases">
        <title>Draft Whole-Genome sequence of Blastochloris sulfoviridis DSM 729.</title>
        <authorList>
            <person name="Meyer T.E."/>
            <person name="Kyndt J.A."/>
        </authorList>
    </citation>
    <scope>NUCLEOTIDE SEQUENCE [LARGE SCALE GENOMIC DNA]</scope>
    <source>
        <strain evidence="12 13">DSM 729</strain>
    </source>
</reference>
<comment type="subcellular location">
    <subcellularLocation>
        <location evidence="1 9">Cell inner membrane</location>
        <topology evidence="1 9">Multi-pass membrane protein</topology>
    </subcellularLocation>
</comment>
<evidence type="ECO:0000259" key="11">
    <source>
        <dbReference type="Pfam" id="PF04290"/>
    </source>
</evidence>
<comment type="caution">
    <text evidence="9">Lacks conserved residue(s) required for the propagation of feature annotation.</text>
</comment>
<dbReference type="AlphaFoldDB" id="A0A5M6I326"/>
<feature type="region of interest" description="Disordered" evidence="10">
    <location>
        <begin position="197"/>
        <end position="216"/>
    </location>
</feature>
<feature type="domain" description="Tripartite ATP-independent periplasmic transporters DctQ component" evidence="11">
    <location>
        <begin position="66"/>
        <end position="179"/>
    </location>
</feature>
<dbReference type="GO" id="GO:0015740">
    <property type="term" value="P:C4-dicarboxylate transport"/>
    <property type="evidence" value="ECO:0007669"/>
    <property type="project" value="TreeGrafter"/>
</dbReference>
<dbReference type="Pfam" id="PF04290">
    <property type="entry name" value="DctQ"/>
    <property type="match status" value="1"/>
</dbReference>
<feature type="transmembrane region" description="Helical" evidence="9">
    <location>
        <begin position="114"/>
        <end position="135"/>
    </location>
</feature>
<dbReference type="InterPro" id="IPR055348">
    <property type="entry name" value="DctQ"/>
</dbReference>
<dbReference type="GO" id="GO:0005886">
    <property type="term" value="C:plasma membrane"/>
    <property type="evidence" value="ECO:0007669"/>
    <property type="project" value="UniProtKB-SubCell"/>
</dbReference>
<protein>
    <recommendedName>
        <fullName evidence="9">TRAP transporter small permease protein</fullName>
    </recommendedName>
</protein>
<keyword evidence="7 9" id="KW-0472">Membrane</keyword>
<gene>
    <name evidence="12" type="ORF">F1193_06435</name>
</gene>
<dbReference type="InterPro" id="IPR007387">
    <property type="entry name" value="TRAP_DctQ"/>
</dbReference>
<evidence type="ECO:0000256" key="8">
    <source>
        <dbReference type="ARBA" id="ARBA00038436"/>
    </source>
</evidence>
<evidence type="ECO:0000256" key="1">
    <source>
        <dbReference type="ARBA" id="ARBA00004429"/>
    </source>
</evidence>
<name>A0A5M6I326_9HYPH</name>
<evidence type="ECO:0000256" key="2">
    <source>
        <dbReference type="ARBA" id="ARBA00022448"/>
    </source>
</evidence>
<evidence type="ECO:0000256" key="10">
    <source>
        <dbReference type="SAM" id="MobiDB-lite"/>
    </source>
</evidence>
<evidence type="ECO:0000256" key="5">
    <source>
        <dbReference type="ARBA" id="ARBA00022692"/>
    </source>
</evidence>
<evidence type="ECO:0000256" key="9">
    <source>
        <dbReference type="RuleBase" id="RU369079"/>
    </source>
</evidence>
<comment type="function">
    <text evidence="9">Part of the tripartite ATP-independent periplasmic (TRAP) transport system.</text>
</comment>
<dbReference type="OrthoDB" id="7843639at2"/>
<comment type="similarity">
    <text evidence="8 9">Belongs to the TRAP transporter small permease family.</text>
</comment>
<dbReference type="Proteomes" id="UP000323886">
    <property type="component" value="Unassembled WGS sequence"/>
</dbReference>
<evidence type="ECO:0000313" key="12">
    <source>
        <dbReference type="EMBL" id="KAA5602257.1"/>
    </source>
</evidence>
<evidence type="ECO:0000256" key="3">
    <source>
        <dbReference type="ARBA" id="ARBA00022475"/>
    </source>
</evidence>
<evidence type="ECO:0000256" key="7">
    <source>
        <dbReference type="ARBA" id="ARBA00023136"/>
    </source>
</evidence>
<proteinExistence type="inferred from homology"/>
<comment type="caution">
    <text evidence="12">The sequence shown here is derived from an EMBL/GenBank/DDBJ whole genome shotgun (WGS) entry which is preliminary data.</text>
</comment>
<keyword evidence="6 9" id="KW-1133">Transmembrane helix</keyword>
<dbReference type="RefSeq" id="WP_150096853.1">
    <property type="nucleotide sequence ID" value="NZ_VWPL01000008.1"/>
</dbReference>
<feature type="transmembrane region" description="Helical" evidence="9">
    <location>
        <begin position="155"/>
        <end position="173"/>
    </location>
</feature>
<keyword evidence="2 9" id="KW-0813">Transport</keyword>
<evidence type="ECO:0000313" key="13">
    <source>
        <dbReference type="Proteomes" id="UP000323886"/>
    </source>
</evidence>
<dbReference type="PANTHER" id="PTHR35011:SF2">
    <property type="entry name" value="2,3-DIKETO-L-GULONATE TRAP TRANSPORTER SMALL PERMEASE PROTEIN YIAM"/>
    <property type="match status" value="1"/>
</dbReference>
<dbReference type="GO" id="GO:0022857">
    <property type="term" value="F:transmembrane transporter activity"/>
    <property type="evidence" value="ECO:0007669"/>
    <property type="project" value="UniProtKB-UniRule"/>
</dbReference>
<dbReference type="EMBL" id="VWPL01000008">
    <property type="protein sequence ID" value="KAA5602257.1"/>
    <property type="molecule type" value="Genomic_DNA"/>
</dbReference>
<keyword evidence="3" id="KW-1003">Cell membrane</keyword>
<feature type="transmembrane region" description="Helical" evidence="9">
    <location>
        <begin position="12"/>
        <end position="29"/>
    </location>
</feature>